<sequence length="914" mass="100957">MPSWPAKEESTLSAPSAPAECSSDLPSPPMAPEPQDEAKTPTSRSPSAPASMNGHVEDVDIPVESLFTTSEADESLPPEDDDSPSGSASPKGSRSPSSTPPPLSARTPSAGTKKKSTPPLQLIGDLPIARTDALATFNEISDNNYQNKSIGRSREAMEGMTCECIYRKGKDQPTAACGEGSNCINRLTQIECLPDDCRCKSSCQNQRFQRKQYGPIDIVLTEKKGFGLRAEDDIQRDAFIYEYIGDVVNPTAFKKRMRDYADEGIRHFYFMMLQKDEFIDATKSGGIGRFANHSCNPNCYVAKWTVGEHVRMGIFAKRNIQKHEELTFNYNVDRYGHKAQQCFCGEPNCVGFIGGKTQTDIATVDDLYLDALGITDENERMALKGTKKKKGKKLDDADFLPELRPITVKELPKIMQALRQTQAREVVVKLLTRFRLTNDESTMREMLRLRCMSLMKNVLDDNASDLEIFGLVLESIRPWPLTNRNKVEDCAIDTSIRAITESEDEKLDEKLKSLAQSLIDHWLTLPLAYRIPKRVIVPKDEEEEEKPAGPVYDDYGYRKQLPPPPPPPPRPPSILKRPRLSYDQDYPRITPDMPNVPPMPRYIPPPFLDRKPKPAPEPKPVVKEGPDYETQLAAIIAEAVAKKAAEDAAAAEAAAAAAAAAEAAKKAPREHKRKHRSHKKAQTPEEKEANKEKRLLKLVGAVVVKCMSKYGKSLDRDTFKKHAKELTQLIAEKEKKSGSYKENKLEALSDEKVAKIKKFSKEYIAKVVRKMEKSGHKHRPPSSSTTQETPSRSAVDTPNSIDGVDTVMTEMTVEEAMDMDPASESEGEEEGGGDGDGDGDVDMEVDEEAGGDMRPPAASTDGAPVMGEVIPLSGQAPTGGDPRRRLQDDPWDPAEKDPWDSPAPTGKLNGVSVA</sequence>
<name>A0A8H6U0K8_9AGAR</name>
<dbReference type="SMART" id="SM00508">
    <property type="entry name" value="PostSET"/>
    <property type="match status" value="1"/>
</dbReference>
<keyword evidence="5" id="KW-0158">Chromosome</keyword>
<dbReference type="PROSITE" id="PS50280">
    <property type="entry name" value="SET"/>
    <property type="match status" value="1"/>
</dbReference>
<dbReference type="InterPro" id="IPR013257">
    <property type="entry name" value="SRI"/>
</dbReference>
<feature type="compositionally biased region" description="Low complexity" evidence="16">
    <location>
        <begin position="40"/>
        <end position="51"/>
    </location>
</feature>
<dbReference type="PROSITE" id="PS50868">
    <property type="entry name" value="POST_SET"/>
    <property type="match status" value="1"/>
</dbReference>
<dbReference type="PROSITE" id="PS51568">
    <property type="entry name" value="SAM_MT43_SET2_1"/>
    <property type="match status" value="1"/>
</dbReference>
<dbReference type="InterPro" id="IPR038190">
    <property type="entry name" value="SRI_sf"/>
</dbReference>
<evidence type="ECO:0000256" key="5">
    <source>
        <dbReference type="ARBA" id="ARBA00022454"/>
    </source>
</evidence>
<evidence type="ECO:0000313" key="20">
    <source>
        <dbReference type="EMBL" id="KAF7326676.1"/>
    </source>
</evidence>
<keyword evidence="15" id="KW-0175">Coiled coil</keyword>
<protein>
    <recommendedName>
        <fullName evidence="4">Histone-lysine N-methyltransferase, H3 lysine-36 specific</fullName>
        <ecNumber evidence="3">2.1.1.359</ecNumber>
    </recommendedName>
    <alternativeName>
        <fullName evidence="13">SET domain-containing protein 2</fullName>
    </alternativeName>
</protein>
<feature type="domain" description="AWS" evidence="19">
    <location>
        <begin position="157"/>
        <end position="212"/>
    </location>
</feature>
<keyword evidence="21" id="KW-1185">Reference proteome</keyword>
<feature type="compositionally biased region" description="Pro residues" evidence="16">
    <location>
        <begin position="561"/>
        <end position="572"/>
    </location>
</feature>
<evidence type="ECO:0000256" key="9">
    <source>
        <dbReference type="ARBA" id="ARBA00022691"/>
    </source>
</evidence>
<dbReference type="GO" id="GO:0032259">
    <property type="term" value="P:methylation"/>
    <property type="evidence" value="ECO:0007669"/>
    <property type="project" value="UniProtKB-KW"/>
</dbReference>
<comment type="caution">
    <text evidence="20">The sequence shown here is derived from an EMBL/GenBank/DDBJ whole genome shotgun (WGS) entry which is preliminary data.</text>
</comment>
<evidence type="ECO:0000256" key="10">
    <source>
        <dbReference type="ARBA" id="ARBA00023015"/>
    </source>
</evidence>
<feature type="compositionally biased region" description="Acidic residues" evidence="16">
    <location>
        <begin position="812"/>
        <end position="850"/>
    </location>
</feature>
<feature type="region of interest" description="Disordered" evidence="16">
    <location>
        <begin position="540"/>
        <end position="578"/>
    </location>
</feature>
<feature type="compositionally biased region" description="Basic and acidic residues" evidence="16">
    <location>
        <begin position="881"/>
        <end position="899"/>
    </location>
</feature>
<feature type="compositionally biased region" description="Basic and acidic residues" evidence="16">
    <location>
        <begin position="682"/>
        <end position="693"/>
    </location>
</feature>
<keyword evidence="7 20" id="KW-0489">Methyltransferase</keyword>
<proteinExistence type="predicted"/>
<accession>A0A8H6U0K8</accession>
<feature type="compositionally biased region" description="Basic residues" evidence="16">
    <location>
        <begin position="666"/>
        <end position="681"/>
    </location>
</feature>
<dbReference type="PROSITE" id="PS51215">
    <property type="entry name" value="AWS"/>
    <property type="match status" value="1"/>
</dbReference>
<organism evidence="20 21">
    <name type="scientific">Mycena venus</name>
    <dbReference type="NCBI Taxonomy" id="2733690"/>
    <lineage>
        <taxon>Eukaryota</taxon>
        <taxon>Fungi</taxon>
        <taxon>Dikarya</taxon>
        <taxon>Basidiomycota</taxon>
        <taxon>Agaricomycotina</taxon>
        <taxon>Agaricomycetes</taxon>
        <taxon>Agaricomycetidae</taxon>
        <taxon>Agaricales</taxon>
        <taxon>Marasmiineae</taxon>
        <taxon>Mycenaceae</taxon>
        <taxon>Mycena</taxon>
    </lineage>
</organism>
<dbReference type="GO" id="GO:0005634">
    <property type="term" value="C:nucleus"/>
    <property type="evidence" value="ECO:0007669"/>
    <property type="project" value="UniProtKB-SubCell"/>
</dbReference>
<feature type="compositionally biased region" description="Low complexity" evidence="16">
    <location>
        <begin position="84"/>
        <end position="97"/>
    </location>
</feature>
<evidence type="ECO:0000313" key="21">
    <source>
        <dbReference type="Proteomes" id="UP000620124"/>
    </source>
</evidence>
<dbReference type="Gene3D" id="2.170.270.10">
    <property type="entry name" value="SET domain"/>
    <property type="match status" value="1"/>
</dbReference>
<feature type="coiled-coil region" evidence="15">
    <location>
        <begin position="716"/>
        <end position="743"/>
    </location>
</feature>
<dbReference type="Pfam" id="PF17907">
    <property type="entry name" value="AWS"/>
    <property type="match status" value="1"/>
</dbReference>
<dbReference type="OrthoDB" id="422362at2759"/>
<dbReference type="SMART" id="SM00570">
    <property type="entry name" value="AWS"/>
    <property type="match status" value="1"/>
</dbReference>
<evidence type="ECO:0000256" key="14">
    <source>
        <dbReference type="ARBA" id="ARBA00047545"/>
    </source>
</evidence>
<dbReference type="InterPro" id="IPR006560">
    <property type="entry name" value="AWS_dom"/>
</dbReference>
<evidence type="ECO:0000259" key="19">
    <source>
        <dbReference type="PROSITE" id="PS51215"/>
    </source>
</evidence>
<evidence type="ECO:0000256" key="7">
    <source>
        <dbReference type="ARBA" id="ARBA00022603"/>
    </source>
</evidence>
<dbReference type="AlphaFoldDB" id="A0A8H6U0K8"/>
<gene>
    <name evidence="20" type="ORF">MVEN_02604800</name>
</gene>
<dbReference type="PANTHER" id="PTHR22884">
    <property type="entry name" value="SET DOMAIN PROTEINS"/>
    <property type="match status" value="1"/>
</dbReference>
<comment type="subcellular location">
    <subcellularLocation>
        <location evidence="2">Chromosome</location>
    </subcellularLocation>
    <subcellularLocation>
        <location evidence="1">Nucleus</location>
    </subcellularLocation>
</comment>
<evidence type="ECO:0000256" key="12">
    <source>
        <dbReference type="ARBA" id="ARBA00023242"/>
    </source>
</evidence>
<keyword evidence="8 20" id="KW-0808">Transferase</keyword>
<feature type="region of interest" description="Disordered" evidence="16">
    <location>
        <begin position="655"/>
        <end position="693"/>
    </location>
</feature>
<comment type="catalytic activity">
    <reaction evidence="14">
        <text>L-lysyl(36)-[histone H3] + 3 S-adenosyl-L-methionine = N(6),N(6),N(6)-trimethyl-L-lysyl(36)-[histone H3] + 3 S-adenosyl-L-homocysteine + 3 H(+)</text>
        <dbReference type="Rhea" id="RHEA:60324"/>
        <dbReference type="Rhea" id="RHEA-COMP:9785"/>
        <dbReference type="Rhea" id="RHEA-COMP:15536"/>
        <dbReference type="ChEBI" id="CHEBI:15378"/>
        <dbReference type="ChEBI" id="CHEBI:29969"/>
        <dbReference type="ChEBI" id="CHEBI:57856"/>
        <dbReference type="ChEBI" id="CHEBI:59789"/>
        <dbReference type="ChEBI" id="CHEBI:61961"/>
        <dbReference type="EC" id="2.1.1.359"/>
    </reaction>
</comment>
<evidence type="ECO:0000256" key="11">
    <source>
        <dbReference type="ARBA" id="ARBA00023163"/>
    </source>
</evidence>
<feature type="region of interest" description="Disordered" evidence="16">
    <location>
        <begin position="1"/>
        <end position="124"/>
    </location>
</feature>
<evidence type="ECO:0000256" key="16">
    <source>
        <dbReference type="SAM" id="MobiDB-lite"/>
    </source>
</evidence>
<evidence type="ECO:0000259" key="17">
    <source>
        <dbReference type="PROSITE" id="PS50280"/>
    </source>
</evidence>
<feature type="domain" description="SET" evidence="17">
    <location>
        <begin position="214"/>
        <end position="331"/>
    </location>
</feature>
<feature type="region of interest" description="Disordered" evidence="16">
    <location>
        <begin position="770"/>
        <end position="914"/>
    </location>
</feature>
<evidence type="ECO:0000256" key="1">
    <source>
        <dbReference type="ARBA" id="ARBA00004123"/>
    </source>
</evidence>
<evidence type="ECO:0000256" key="6">
    <source>
        <dbReference type="ARBA" id="ARBA00022491"/>
    </source>
</evidence>
<dbReference type="EC" id="2.1.1.359" evidence="3"/>
<evidence type="ECO:0000256" key="13">
    <source>
        <dbReference type="ARBA" id="ARBA00030091"/>
    </source>
</evidence>
<feature type="domain" description="Post-SET" evidence="18">
    <location>
        <begin position="338"/>
        <end position="354"/>
    </location>
</feature>
<feature type="compositionally biased region" description="Basic and acidic residues" evidence="16">
    <location>
        <begin position="1"/>
        <end position="10"/>
    </location>
</feature>
<keyword evidence="10" id="KW-0805">Transcription regulation</keyword>
<dbReference type="InterPro" id="IPR001214">
    <property type="entry name" value="SET_dom"/>
</dbReference>
<keyword evidence="11" id="KW-0804">Transcription</keyword>
<dbReference type="EMBL" id="JACAZI010000041">
    <property type="protein sequence ID" value="KAF7326676.1"/>
    <property type="molecule type" value="Genomic_DNA"/>
</dbReference>
<evidence type="ECO:0000256" key="4">
    <source>
        <dbReference type="ARBA" id="ARBA00018028"/>
    </source>
</evidence>
<keyword evidence="9" id="KW-0949">S-adenosyl-L-methionine</keyword>
<dbReference type="Gene3D" id="1.10.1740.100">
    <property type="entry name" value="Set2, Rpb1 interacting domain"/>
    <property type="match status" value="1"/>
</dbReference>
<keyword evidence="6" id="KW-0678">Repressor</keyword>
<feature type="compositionally biased region" description="Basic and acidic residues" evidence="16">
    <location>
        <begin position="608"/>
        <end position="624"/>
    </location>
</feature>
<dbReference type="InterPro" id="IPR025788">
    <property type="entry name" value="Set2_fungi"/>
</dbReference>
<dbReference type="Pfam" id="PF00856">
    <property type="entry name" value="SET"/>
    <property type="match status" value="1"/>
</dbReference>
<feature type="compositionally biased region" description="Acidic residues" evidence="16">
    <location>
        <begin position="71"/>
        <end position="83"/>
    </location>
</feature>
<evidence type="ECO:0000256" key="3">
    <source>
        <dbReference type="ARBA" id="ARBA00012178"/>
    </source>
</evidence>
<feature type="compositionally biased region" description="Low complexity" evidence="16">
    <location>
        <begin position="781"/>
        <end position="793"/>
    </location>
</feature>
<dbReference type="InterPro" id="IPR050777">
    <property type="entry name" value="SET2_Histone-Lys_MeTrsfase"/>
</dbReference>
<dbReference type="Proteomes" id="UP000620124">
    <property type="component" value="Unassembled WGS sequence"/>
</dbReference>
<dbReference type="SMART" id="SM00317">
    <property type="entry name" value="SET"/>
    <property type="match status" value="1"/>
</dbReference>
<dbReference type="GO" id="GO:0005694">
    <property type="term" value="C:chromosome"/>
    <property type="evidence" value="ECO:0007669"/>
    <property type="project" value="UniProtKB-SubCell"/>
</dbReference>
<dbReference type="Pfam" id="PF08236">
    <property type="entry name" value="SRI"/>
    <property type="match status" value="1"/>
</dbReference>
<dbReference type="InterPro" id="IPR046341">
    <property type="entry name" value="SET_dom_sf"/>
</dbReference>
<evidence type="ECO:0000256" key="15">
    <source>
        <dbReference type="SAM" id="Coils"/>
    </source>
</evidence>
<dbReference type="CDD" id="cd19172">
    <property type="entry name" value="SET_SETD2"/>
    <property type="match status" value="1"/>
</dbReference>
<dbReference type="GO" id="GO:0006355">
    <property type="term" value="P:regulation of DNA-templated transcription"/>
    <property type="evidence" value="ECO:0007669"/>
    <property type="project" value="InterPro"/>
</dbReference>
<evidence type="ECO:0000256" key="8">
    <source>
        <dbReference type="ARBA" id="ARBA00022679"/>
    </source>
</evidence>
<evidence type="ECO:0000259" key="18">
    <source>
        <dbReference type="PROSITE" id="PS50868"/>
    </source>
</evidence>
<dbReference type="GO" id="GO:0140955">
    <property type="term" value="F:histone H3K36 trimethyltransferase activity"/>
    <property type="evidence" value="ECO:0007669"/>
    <property type="project" value="UniProtKB-EC"/>
</dbReference>
<dbReference type="InterPro" id="IPR003616">
    <property type="entry name" value="Post-SET_dom"/>
</dbReference>
<reference evidence="20" key="1">
    <citation type="submission" date="2020-05" db="EMBL/GenBank/DDBJ databases">
        <title>Mycena genomes resolve the evolution of fungal bioluminescence.</title>
        <authorList>
            <person name="Tsai I.J."/>
        </authorList>
    </citation>
    <scope>NUCLEOTIDE SEQUENCE</scope>
    <source>
        <strain evidence="20">CCC161011</strain>
    </source>
</reference>
<dbReference type="InterPro" id="IPR044437">
    <property type="entry name" value="SETD2/Set2_SET"/>
</dbReference>
<dbReference type="SUPFAM" id="SSF82199">
    <property type="entry name" value="SET domain"/>
    <property type="match status" value="1"/>
</dbReference>
<keyword evidence="12" id="KW-0539">Nucleus</keyword>
<evidence type="ECO:0000256" key="2">
    <source>
        <dbReference type="ARBA" id="ARBA00004286"/>
    </source>
</evidence>
<feature type="region of interest" description="Disordered" evidence="16">
    <location>
        <begin position="603"/>
        <end position="624"/>
    </location>
</feature>